<dbReference type="EMBL" id="JAUCMV010000002">
    <property type="protein sequence ID" value="KAK0415887.1"/>
    <property type="molecule type" value="Genomic_DNA"/>
</dbReference>
<dbReference type="AlphaFoldDB" id="A0AA39I3N7"/>
<dbReference type="InterPro" id="IPR008166">
    <property type="entry name" value="Glyco_transf_92"/>
</dbReference>
<dbReference type="GO" id="GO:0005737">
    <property type="term" value="C:cytoplasm"/>
    <property type="evidence" value="ECO:0007669"/>
    <property type="project" value="TreeGrafter"/>
</dbReference>
<evidence type="ECO:0000256" key="7">
    <source>
        <dbReference type="ARBA" id="ARBA00023136"/>
    </source>
</evidence>
<accession>A0AA39I3N7</accession>
<keyword evidence="7" id="KW-0472">Membrane</keyword>
<dbReference type="GO" id="GO:0016020">
    <property type="term" value="C:membrane"/>
    <property type="evidence" value="ECO:0007669"/>
    <property type="project" value="UniProtKB-SubCell"/>
</dbReference>
<evidence type="ECO:0000256" key="1">
    <source>
        <dbReference type="ARBA" id="ARBA00004167"/>
    </source>
</evidence>
<dbReference type="EC" id="2.4.1.-" evidence="8"/>
<evidence type="ECO:0000256" key="2">
    <source>
        <dbReference type="ARBA" id="ARBA00007647"/>
    </source>
</evidence>
<dbReference type="PANTHER" id="PTHR21461:SF69">
    <property type="entry name" value="GLYCOSYLTRANSFERASE FAMILY 92 PROTEIN"/>
    <property type="match status" value="1"/>
</dbReference>
<keyword evidence="3 8" id="KW-0328">Glycosyltransferase</keyword>
<dbReference type="Proteomes" id="UP001175271">
    <property type="component" value="Unassembled WGS sequence"/>
</dbReference>
<comment type="caution">
    <text evidence="10">The sequence shown here is derived from an EMBL/GenBank/DDBJ whole genome shotgun (WGS) entry which is preliminary data.</text>
</comment>
<evidence type="ECO:0000313" key="11">
    <source>
        <dbReference type="Proteomes" id="UP001175271"/>
    </source>
</evidence>
<name>A0AA39I3N7_9BILA</name>
<keyword evidence="4 8" id="KW-0808">Transferase</keyword>
<evidence type="ECO:0000256" key="9">
    <source>
        <dbReference type="SAM" id="MobiDB-lite"/>
    </source>
</evidence>
<organism evidence="10 11">
    <name type="scientific">Steinernema hermaphroditum</name>
    <dbReference type="NCBI Taxonomy" id="289476"/>
    <lineage>
        <taxon>Eukaryota</taxon>
        <taxon>Metazoa</taxon>
        <taxon>Ecdysozoa</taxon>
        <taxon>Nematoda</taxon>
        <taxon>Chromadorea</taxon>
        <taxon>Rhabditida</taxon>
        <taxon>Tylenchina</taxon>
        <taxon>Panagrolaimomorpha</taxon>
        <taxon>Strongyloidoidea</taxon>
        <taxon>Steinernematidae</taxon>
        <taxon>Steinernema</taxon>
    </lineage>
</organism>
<reference evidence="10" key="1">
    <citation type="submission" date="2023-06" db="EMBL/GenBank/DDBJ databases">
        <title>Genomic analysis of the entomopathogenic nematode Steinernema hermaphroditum.</title>
        <authorList>
            <person name="Schwarz E.M."/>
            <person name="Heppert J.K."/>
            <person name="Baniya A."/>
            <person name="Schwartz H.T."/>
            <person name="Tan C.-H."/>
            <person name="Antoshechkin I."/>
            <person name="Sternberg P.W."/>
            <person name="Goodrich-Blair H."/>
            <person name="Dillman A.R."/>
        </authorList>
    </citation>
    <scope>NUCLEOTIDE SEQUENCE</scope>
    <source>
        <strain evidence="10">PS9179</strain>
        <tissue evidence="10">Whole animal</tissue>
    </source>
</reference>
<comment type="similarity">
    <text evidence="2 8">Belongs to the glycosyltransferase 92 family.</text>
</comment>
<dbReference type="GO" id="GO:0016757">
    <property type="term" value="F:glycosyltransferase activity"/>
    <property type="evidence" value="ECO:0007669"/>
    <property type="project" value="UniProtKB-UniRule"/>
</dbReference>
<protein>
    <recommendedName>
        <fullName evidence="8">Glycosyltransferase family 92 protein</fullName>
        <ecNumber evidence="8">2.4.1.-</ecNumber>
    </recommendedName>
</protein>
<keyword evidence="11" id="KW-1185">Reference proteome</keyword>
<dbReference type="Pfam" id="PF01697">
    <property type="entry name" value="Glyco_transf_92"/>
    <property type="match status" value="1"/>
</dbReference>
<dbReference type="PANTHER" id="PTHR21461">
    <property type="entry name" value="GLYCOSYLTRANSFERASE FAMILY 92 PROTEIN"/>
    <property type="match status" value="1"/>
</dbReference>
<evidence type="ECO:0000256" key="8">
    <source>
        <dbReference type="RuleBase" id="RU366017"/>
    </source>
</evidence>
<evidence type="ECO:0000256" key="4">
    <source>
        <dbReference type="ARBA" id="ARBA00022679"/>
    </source>
</evidence>
<keyword evidence="6" id="KW-1133">Transmembrane helix</keyword>
<comment type="subcellular location">
    <subcellularLocation>
        <location evidence="1">Membrane</location>
        <topology evidence="1">Single-pass membrane protein</topology>
    </subcellularLocation>
</comment>
<keyword evidence="5" id="KW-0812">Transmembrane</keyword>
<feature type="region of interest" description="Disordered" evidence="9">
    <location>
        <begin position="419"/>
        <end position="438"/>
    </location>
</feature>
<evidence type="ECO:0000313" key="10">
    <source>
        <dbReference type="EMBL" id="KAK0415887.1"/>
    </source>
</evidence>
<gene>
    <name evidence="10" type="ORF">QR680_012174</name>
</gene>
<proteinExistence type="inferred from homology"/>
<evidence type="ECO:0000256" key="3">
    <source>
        <dbReference type="ARBA" id="ARBA00022676"/>
    </source>
</evidence>
<sequence>MLQIWKYGSGISQKKLGRNENLYDEDVNDALDAMKYMKDLARGTAFIAPVVAKPEKLIEYSRCEDLKISQVASTGWIAAGDFYLFSAYYDQRMNSVFPGQHIVQLLGMHYRTFNETLYCTLRTPYTHTVVQAAVREIWQRAWDPRDHFYIPYLISCPVPRRLKEDPHLVVTVSTNRCIAEKTGVLKVHFNRRRTEDAKGKVAVCVKGLDYLEHKTYVNRFIEWMELQLLLGADSVTVYTYALTEKMFEVLDFYKKNRNLNHIGLTLPGESPNLPHIRSSFIWRNRQQKRRHELIPYNDCLYRHIDTHEYVLIIDTDEVVIPLKHSSWAEMIESELSEKLRDKATSISVTNVFKFPSSNNTASPFYMLENRRRSSTMQDKKDYGKSFVKTTNVATNHLLGSRSGNQAALQRKMSHRIEKGMSSTREKYGRGHLARSVGG</sequence>
<evidence type="ECO:0000256" key="6">
    <source>
        <dbReference type="ARBA" id="ARBA00022989"/>
    </source>
</evidence>
<feature type="compositionally biased region" description="Basic and acidic residues" evidence="9">
    <location>
        <begin position="419"/>
        <end position="428"/>
    </location>
</feature>
<evidence type="ECO:0000256" key="5">
    <source>
        <dbReference type="ARBA" id="ARBA00022692"/>
    </source>
</evidence>